<name>A0A8S3WJZ3_PARAO</name>
<dbReference type="OrthoDB" id="418748at2759"/>
<protein>
    <submittedName>
        <fullName evidence="1">(apollo) hypothetical protein</fullName>
    </submittedName>
</protein>
<comment type="caution">
    <text evidence="1">The sequence shown here is derived from an EMBL/GenBank/DDBJ whole genome shotgun (WGS) entry which is preliminary data.</text>
</comment>
<proteinExistence type="predicted"/>
<sequence>MRGLPGPVRARLKMLAPTMKIRFANWNIGTLTGCSTELAATCTILARRKVAVAFLQETRWKANRSRNIGHGYKLIYRGSSGGENGVTVELAEHFHDSVLEVRRICD</sequence>
<evidence type="ECO:0000313" key="1">
    <source>
        <dbReference type="EMBL" id="CAG4962587.1"/>
    </source>
</evidence>
<accession>A0A8S3WJZ3</accession>
<reference evidence="1" key="1">
    <citation type="submission" date="2021-04" db="EMBL/GenBank/DDBJ databases">
        <authorList>
            <person name="Tunstrom K."/>
        </authorList>
    </citation>
    <scope>NUCLEOTIDE SEQUENCE</scope>
</reference>
<gene>
    <name evidence="1" type="ORF">PAPOLLO_LOCUS6815</name>
</gene>
<dbReference type="PROSITE" id="PS51257">
    <property type="entry name" value="PROKAR_LIPOPROTEIN"/>
    <property type="match status" value="1"/>
</dbReference>
<evidence type="ECO:0000313" key="2">
    <source>
        <dbReference type="Proteomes" id="UP000691718"/>
    </source>
</evidence>
<dbReference type="EMBL" id="CAJQZP010000458">
    <property type="protein sequence ID" value="CAG4962587.1"/>
    <property type="molecule type" value="Genomic_DNA"/>
</dbReference>
<dbReference type="AlphaFoldDB" id="A0A8S3WJZ3"/>
<keyword evidence="2" id="KW-1185">Reference proteome</keyword>
<dbReference type="Proteomes" id="UP000691718">
    <property type="component" value="Unassembled WGS sequence"/>
</dbReference>
<organism evidence="1 2">
    <name type="scientific">Parnassius apollo</name>
    <name type="common">Apollo butterfly</name>
    <name type="synonym">Papilio apollo</name>
    <dbReference type="NCBI Taxonomy" id="110799"/>
    <lineage>
        <taxon>Eukaryota</taxon>
        <taxon>Metazoa</taxon>
        <taxon>Ecdysozoa</taxon>
        <taxon>Arthropoda</taxon>
        <taxon>Hexapoda</taxon>
        <taxon>Insecta</taxon>
        <taxon>Pterygota</taxon>
        <taxon>Neoptera</taxon>
        <taxon>Endopterygota</taxon>
        <taxon>Lepidoptera</taxon>
        <taxon>Glossata</taxon>
        <taxon>Ditrysia</taxon>
        <taxon>Papilionoidea</taxon>
        <taxon>Papilionidae</taxon>
        <taxon>Parnassiinae</taxon>
        <taxon>Parnassini</taxon>
        <taxon>Parnassius</taxon>
        <taxon>Parnassius</taxon>
    </lineage>
</organism>